<feature type="non-terminal residue" evidence="2">
    <location>
        <position position="1"/>
    </location>
</feature>
<gene>
    <name evidence="2" type="ORF">M513_12725</name>
</gene>
<dbReference type="EMBL" id="KL363374">
    <property type="protein sequence ID" value="KFD46390.1"/>
    <property type="molecule type" value="Genomic_DNA"/>
</dbReference>
<keyword evidence="3" id="KW-1185">Reference proteome</keyword>
<accession>A0A085LN44</accession>
<evidence type="ECO:0000313" key="2">
    <source>
        <dbReference type="EMBL" id="KFD46390.1"/>
    </source>
</evidence>
<sequence>ETKRSRAQGRNLEVQELCKARFAETCGRIAWKIPHGNESHGKSPVKGDPTDMHSETRSSLACARRGVTCGGRVERIYGRTAMNRWEHITGKGTLVVMAHTKRMHSGTCEKEIEQRTQTRENIWPHTNGDVPAGNVYGQKEALLTWYTGKGCTVERVRSRLTSGDRFRKYVAAHQWKCTR</sequence>
<dbReference type="AlphaFoldDB" id="A0A085LN44"/>
<reference evidence="2 3" key="1">
    <citation type="journal article" date="2014" name="Nat. Genet.">
        <title>Genome and transcriptome of the porcine whipworm Trichuris suis.</title>
        <authorList>
            <person name="Jex A.R."/>
            <person name="Nejsum P."/>
            <person name="Schwarz E.M."/>
            <person name="Hu L."/>
            <person name="Young N.D."/>
            <person name="Hall R.S."/>
            <person name="Korhonen P.K."/>
            <person name="Liao S."/>
            <person name="Thamsborg S."/>
            <person name="Xia J."/>
            <person name="Xu P."/>
            <person name="Wang S."/>
            <person name="Scheerlinck J.P."/>
            <person name="Hofmann A."/>
            <person name="Sternberg P.W."/>
            <person name="Wang J."/>
            <person name="Gasser R.B."/>
        </authorList>
    </citation>
    <scope>NUCLEOTIDE SEQUENCE [LARGE SCALE GENOMIC DNA]</scope>
    <source>
        <strain evidence="2">DCEP-RM93M</strain>
    </source>
</reference>
<feature type="region of interest" description="Disordered" evidence="1">
    <location>
        <begin position="34"/>
        <end position="59"/>
    </location>
</feature>
<dbReference type="Proteomes" id="UP000030764">
    <property type="component" value="Unassembled WGS sequence"/>
</dbReference>
<name>A0A085LN44_9BILA</name>
<proteinExistence type="predicted"/>
<organism evidence="2 3">
    <name type="scientific">Trichuris suis</name>
    <name type="common">pig whipworm</name>
    <dbReference type="NCBI Taxonomy" id="68888"/>
    <lineage>
        <taxon>Eukaryota</taxon>
        <taxon>Metazoa</taxon>
        <taxon>Ecdysozoa</taxon>
        <taxon>Nematoda</taxon>
        <taxon>Enoplea</taxon>
        <taxon>Dorylaimia</taxon>
        <taxon>Trichinellida</taxon>
        <taxon>Trichuridae</taxon>
        <taxon>Trichuris</taxon>
    </lineage>
</organism>
<protein>
    <submittedName>
        <fullName evidence="2">Uncharacterized protein</fullName>
    </submittedName>
</protein>
<evidence type="ECO:0000313" key="3">
    <source>
        <dbReference type="Proteomes" id="UP000030764"/>
    </source>
</evidence>
<evidence type="ECO:0000256" key="1">
    <source>
        <dbReference type="SAM" id="MobiDB-lite"/>
    </source>
</evidence>